<keyword evidence="6" id="KW-0274">FAD</keyword>
<evidence type="ECO:0000256" key="8">
    <source>
        <dbReference type="ARBA" id="ARBA00023004"/>
    </source>
</evidence>
<dbReference type="GO" id="GO:0050660">
    <property type="term" value="F:flavin adenine dinucleotide binding"/>
    <property type="evidence" value="ECO:0007669"/>
    <property type="project" value="InterPro"/>
</dbReference>
<keyword evidence="9" id="KW-0411">Iron-sulfur</keyword>
<dbReference type="SUPFAM" id="SSF52343">
    <property type="entry name" value="Ferredoxin reductase-like, C-terminal NADP-linked domain"/>
    <property type="match status" value="1"/>
</dbReference>
<dbReference type="Gene3D" id="3.40.50.80">
    <property type="entry name" value="Nucleotide-binding domain of ferredoxin-NADP reductase (FNR) module"/>
    <property type="match status" value="1"/>
</dbReference>
<evidence type="ECO:0000259" key="11">
    <source>
        <dbReference type="PROSITE" id="PS51384"/>
    </source>
</evidence>
<accession>A0A382AD81</accession>
<dbReference type="GO" id="GO:0016491">
    <property type="term" value="F:oxidoreductase activity"/>
    <property type="evidence" value="ECO:0007669"/>
    <property type="project" value="InterPro"/>
</dbReference>
<evidence type="ECO:0000256" key="3">
    <source>
        <dbReference type="ARBA" id="ARBA00022630"/>
    </source>
</evidence>
<dbReference type="EMBL" id="UINC01024844">
    <property type="protein sequence ID" value="SVA99304.1"/>
    <property type="molecule type" value="Genomic_DNA"/>
</dbReference>
<keyword evidence="2" id="KW-0813">Transport</keyword>
<dbReference type="CDD" id="cd06218">
    <property type="entry name" value="DHOD_e_trans"/>
    <property type="match status" value="1"/>
</dbReference>
<name>A0A382AD81_9ZZZZ</name>
<keyword evidence="5" id="KW-0479">Metal-binding</keyword>
<dbReference type="PROSITE" id="PS51384">
    <property type="entry name" value="FAD_FR"/>
    <property type="match status" value="1"/>
</dbReference>
<dbReference type="InterPro" id="IPR012165">
    <property type="entry name" value="Cyt_c3_hydrogenase_gsu"/>
</dbReference>
<keyword evidence="3" id="KW-0285">Flavoprotein</keyword>
<dbReference type="SUPFAM" id="SSF63380">
    <property type="entry name" value="Riboflavin synthase domain-like"/>
    <property type="match status" value="1"/>
</dbReference>
<organism evidence="12">
    <name type="scientific">marine metagenome</name>
    <dbReference type="NCBI Taxonomy" id="408172"/>
    <lineage>
        <taxon>unclassified sequences</taxon>
        <taxon>metagenomes</taxon>
        <taxon>ecological metagenomes</taxon>
    </lineage>
</organism>
<evidence type="ECO:0000313" key="12">
    <source>
        <dbReference type="EMBL" id="SVA99304.1"/>
    </source>
</evidence>
<keyword evidence="4" id="KW-0001">2Fe-2S</keyword>
<comment type="similarity">
    <text evidence="1">Belongs to the PyrK family.</text>
</comment>
<dbReference type="AlphaFoldDB" id="A0A382AD81"/>
<proteinExistence type="inferred from homology"/>
<evidence type="ECO:0000256" key="10">
    <source>
        <dbReference type="ARBA" id="ARBA00034078"/>
    </source>
</evidence>
<evidence type="ECO:0000256" key="5">
    <source>
        <dbReference type="ARBA" id="ARBA00022723"/>
    </source>
</evidence>
<dbReference type="PIRSF" id="PIRSF006816">
    <property type="entry name" value="Cyc3_hyd_g"/>
    <property type="match status" value="1"/>
</dbReference>
<dbReference type="PRINTS" id="PR00406">
    <property type="entry name" value="CYTB5RDTASE"/>
</dbReference>
<feature type="domain" description="FAD-binding FR-type" evidence="11">
    <location>
        <begin position="10"/>
        <end position="121"/>
    </location>
</feature>
<evidence type="ECO:0000256" key="9">
    <source>
        <dbReference type="ARBA" id="ARBA00023014"/>
    </source>
</evidence>
<evidence type="ECO:0000256" key="1">
    <source>
        <dbReference type="ARBA" id="ARBA00006422"/>
    </source>
</evidence>
<dbReference type="InterPro" id="IPR039261">
    <property type="entry name" value="FNR_nucleotide-bd"/>
</dbReference>
<sequence length="291" mass="31424">MTDPTSSNPIFQLQADIVANREIGPGLYWLDLYAPEITQNACPGHFVHLVVSDTSKDDQCSAWLRHTPLLRRPFSIADRDLDTGIFGLIYRVVGGGTETLATRRIGESLDVLGPLGCMFEPVSAGRSAVMVAGGVGVAPFFFLAYESIRTGQATPEDVTVLFGATTAGLLSGEEKFQKMGVSISLATDDGSMGHHGFVTVLLEDILESDPDRCDYIYACGPTPMMRRSQTIAREWGRPGQVSLEGIMPCGIGVCMACVVPCLSPDSHDYSTWYARVCCDGPVFDMQEVVLA</sequence>
<dbReference type="GO" id="GO:0046872">
    <property type="term" value="F:metal ion binding"/>
    <property type="evidence" value="ECO:0007669"/>
    <property type="project" value="UniProtKB-KW"/>
</dbReference>
<dbReference type="InterPro" id="IPR050353">
    <property type="entry name" value="PyrK_electron_transfer"/>
</dbReference>
<evidence type="ECO:0000256" key="7">
    <source>
        <dbReference type="ARBA" id="ARBA00022982"/>
    </source>
</evidence>
<dbReference type="PANTHER" id="PTHR43513">
    <property type="entry name" value="DIHYDROOROTATE DEHYDROGENASE B (NAD(+)), ELECTRON TRANSFER SUBUNIT"/>
    <property type="match status" value="1"/>
</dbReference>
<dbReference type="InterPro" id="IPR017927">
    <property type="entry name" value="FAD-bd_FR_type"/>
</dbReference>
<dbReference type="InterPro" id="IPR019480">
    <property type="entry name" value="Dihydroorotate_DH_Fe-S-bd"/>
</dbReference>
<dbReference type="GO" id="GO:0006221">
    <property type="term" value="P:pyrimidine nucleotide biosynthetic process"/>
    <property type="evidence" value="ECO:0007669"/>
    <property type="project" value="InterPro"/>
</dbReference>
<dbReference type="InterPro" id="IPR017938">
    <property type="entry name" value="Riboflavin_synthase-like_b-brl"/>
</dbReference>
<dbReference type="Pfam" id="PF00175">
    <property type="entry name" value="NAD_binding_1"/>
    <property type="match status" value="1"/>
</dbReference>
<keyword evidence="7" id="KW-0249">Electron transport</keyword>
<dbReference type="PANTHER" id="PTHR43513:SF3">
    <property type="entry name" value="DIHYDROOROTATE DEHYDROGENASE B (NAD(+)), ELECTRON TRANSFER SUBUNIT-RELATED"/>
    <property type="match status" value="1"/>
</dbReference>
<comment type="cofactor">
    <cofactor evidence="10">
        <name>[2Fe-2S] cluster</name>
        <dbReference type="ChEBI" id="CHEBI:190135"/>
    </cofactor>
</comment>
<dbReference type="Gene3D" id="2.10.240.10">
    <property type="entry name" value="Dihydroorotate dehydrogenase, electron transfer subunit"/>
    <property type="match status" value="1"/>
</dbReference>
<gene>
    <name evidence="12" type="ORF">METZ01_LOCUS152158</name>
</gene>
<protein>
    <recommendedName>
        <fullName evidence="11">FAD-binding FR-type domain-containing protein</fullName>
    </recommendedName>
</protein>
<evidence type="ECO:0000256" key="4">
    <source>
        <dbReference type="ARBA" id="ARBA00022714"/>
    </source>
</evidence>
<keyword evidence="8" id="KW-0408">Iron</keyword>
<evidence type="ECO:0000256" key="2">
    <source>
        <dbReference type="ARBA" id="ARBA00022448"/>
    </source>
</evidence>
<dbReference type="Pfam" id="PF10418">
    <property type="entry name" value="DHODB_Fe-S_bind"/>
    <property type="match status" value="1"/>
</dbReference>
<dbReference type="GO" id="GO:0051537">
    <property type="term" value="F:2 iron, 2 sulfur cluster binding"/>
    <property type="evidence" value="ECO:0007669"/>
    <property type="project" value="UniProtKB-KW"/>
</dbReference>
<evidence type="ECO:0000256" key="6">
    <source>
        <dbReference type="ARBA" id="ARBA00022827"/>
    </source>
</evidence>
<dbReference type="Gene3D" id="2.40.30.10">
    <property type="entry name" value="Translation factors"/>
    <property type="match status" value="1"/>
</dbReference>
<reference evidence="12" key="1">
    <citation type="submission" date="2018-05" db="EMBL/GenBank/DDBJ databases">
        <authorList>
            <person name="Lanie J.A."/>
            <person name="Ng W.-L."/>
            <person name="Kazmierczak K.M."/>
            <person name="Andrzejewski T.M."/>
            <person name="Davidsen T.M."/>
            <person name="Wayne K.J."/>
            <person name="Tettelin H."/>
            <person name="Glass J.I."/>
            <person name="Rusch D."/>
            <person name="Podicherti R."/>
            <person name="Tsui H.-C.T."/>
            <person name="Winkler M.E."/>
        </authorList>
    </citation>
    <scope>NUCLEOTIDE SEQUENCE</scope>
</reference>
<dbReference type="InterPro" id="IPR037117">
    <property type="entry name" value="Dihydroorotate_DH_ele_sf"/>
</dbReference>
<dbReference type="InterPro" id="IPR001433">
    <property type="entry name" value="OxRdtase_FAD/NAD-bd"/>
</dbReference>